<accession>A0ABU4W9I8</accession>
<name>A0ABU4W9I8_9FUSO</name>
<gene>
    <name evidence="1" type="ORF">RFV38_00960</name>
</gene>
<sequence>MLKNELSLIDKKLTFEELNTFMIENNYYNIHNDLSESEIEDCLEEGVIAFESKLQESVEDIYTYIEFEVLGKNLLLIKNIFEM</sequence>
<dbReference type="Proteomes" id="UP001279681">
    <property type="component" value="Unassembled WGS sequence"/>
</dbReference>
<keyword evidence="2" id="KW-1185">Reference proteome</keyword>
<comment type="caution">
    <text evidence="1">The sequence shown here is derived from an EMBL/GenBank/DDBJ whole genome shotgun (WGS) entry which is preliminary data.</text>
</comment>
<reference evidence="2" key="1">
    <citation type="submission" date="2023-07" db="EMBL/GenBank/DDBJ databases">
        <authorList>
            <person name="Colorado M.A."/>
            <person name="Villamil L.M."/>
            <person name="Melo J.F."/>
            <person name="Rodriguez J.A."/>
            <person name="Ruiz R.Y."/>
        </authorList>
    </citation>
    <scope>NUCLEOTIDE SEQUENCE [LARGE SCALE GENOMIC DNA]</scope>
    <source>
        <strain evidence="2">C33</strain>
    </source>
</reference>
<proteinExistence type="predicted"/>
<protein>
    <submittedName>
        <fullName evidence="1">Uncharacterized protein</fullName>
    </submittedName>
</protein>
<organism evidence="1 2">
    <name type="scientific">Candidatus Cetobacterium colombiensis</name>
    <dbReference type="NCBI Taxonomy" id="3073100"/>
    <lineage>
        <taxon>Bacteria</taxon>
        <taxon>Fusobacteriati</taxon>
        <taxon>Fusobacteriota</taxon>
        <taxon>Fusobacteriia</taxon>
        <taxon>Fusobacteriales</taxon>
        <taxon>Fusobacteriaceae</taxon>
        <taxon>Cetobacterium</taxon>
    </lineage>
</organism>
<evidence type="ECO:0000313" key="1">
    <source>
        <dbReference type="EMBL" id="MDX8335080.1"/>
    </source>
</evidence>
<evidence type="ECO:0000313" key="2">
    <source>
        <dbReference type="Proteomes" id="UP001279681"/>
    </source>
</evidence>
<dbReference type="RefSeq" id="WP_320312491.1">
    <property type="nucleotide sequence ID" value="NZ_JAVIKH010000001.1"/>
</dbReference>
<dbReference type="EMBL" id="JAVIKH010000001">
    <property type="protein sequence ID" value="MDX8335080.1"/>
    <property type="molecule type" value="Genomic_DNA"/>
</dbReference>